<dbReference type="RefSeq" id="WP_273054015.1">
    <property type="nucleotide sequence ID" value="NZ_DRFN01000026.1"/>
</dbReference>
<evidence type="ECO:0000256" key="1">
    <source>
        <dbReference type="SAM" id="MobiDB-lite"/>
    </source>
</evidence>
<proteinExistence type="predicted"/>
<dbReference type="EMBL" id="DRFN01000026">
    <property type="protein sequence ID" value="HDZ52323.1"/>
    <property type="molecule type" value="Genomic_DNA"/>
</dbReference>
<gene>
    <name evidence="2" type="ORF">ENH63_11220</name>
</gene>
<sequence>MLLPPSSAHANSGMHEGAHAAHHTADASAMALHHAPQNAVAQTAPDDTADSFEGDAFCGGICLTAALCASQHAEVTAVQAARFALSYRTMASAEATSQLRPPRA</sequence>
<dbReference type="AlphaFoldDB" id="A0A7V1FN19"/>
<dbReference type="Proteomes" id="UP000885704">
    <property type="component" value="Unassembled WGS sequence"/>
</dbReference>
<accession>A0A7V1FN19</accession>
<protein>
    <submittedName>
        <fullName evidence="2">Uncharacterized protein</fullName>
    </submittedName>
</protein>
<comment type="caution">
    <text evidence="2">The sequence shown here is derived from an EMBL/GenBank/DDBJ whole genome shotgun (WGS) entry which is preliminary data.</text>
</comment>
<feature type="region of interest" description="Disordered" evidence="1">
    <location>
        <begin position="1"/>
        <end position="47"/>
    </location>
</feature>
<evidence type="ECO:0000313" key="2">
    <source>
        <dbReference type="EMBL" id="HDZ52323.1"/>
    </source>
</evidence>
<feature type="compositionally biased region" description="Basic and acidic residues" evidence="1">
    <location>
        <begin position="16"/>
        <end position="25"/>
    </location>
</feature>
<name>A0A7V1FN19_9RHOB</name>
<organism evidence="2">
    <name type="scientific">Sulfitobacter litoralis</name>
    <dbReference type="NCBI Taxonomy" id="335975"/>
    <lineage>
        <taxon>Bacteria</taxon>
        <taxon>Pseudomonadati</taxon>
        <taxon>Pseudomonadota</taxon>
        <taxon>Alphaproteobacteria</taxon>
        <taxon>Rhodobacterales</taxon>
        <taxon>Roseobacteraceae</taxon>
        <taxon>Sulfitobacter</taxon>
    </lineage>
</organism>
<reference evidence="2" key="1">
    <citation type="journal article" date="2020" name="mSystems">
        <title>Genome- and Community-Level Interaction Insights into Carbon Utilization and Element Cycling Functions of Hydrothermarchaeota in Hydrothermal Sediment.</title>
        <authorList>
            <person name="Zhou Z."/>
            <person name="Liu Y."/>
            <person name="Xu W."/>
            <person name="Pan J."/>
            <person name="Luo Z.H."/>
            <person name="Li M."/>
        </authorList>
    </citation>
    <scope>NUCLEOTIDE SEQUENCE [LARGE SCALE GENOMIC DNA]</scope>
    <source>
        <strain evidence="2">HyVt-323</strain>
    </source>
</reference>